<sequence length="109" mass="12581">MEMEVICSSLTIVRIIVTNKNVITINPAVPSLGKYGLSDRNYTARVTNYVVKDEILNKTLGEVGTGTTVYLPTQYKIKWWHSKAYKAWQMVRNHKMDSVKNALKEKRYK</sequence>
<keyword evidence="2" id="KW-1185">Reference proteome</keyword>
<evidence type="ECO:0000313" key="1">
    <source>
        <dbReference type="EMBL" id="MDR6778071.1"/>
    </source>
</evidence>
<reference evidence="1 2" key="1">
    <citation type="submission" date="2023-07" db="EMBL/GenBank/DDBJ databases">
        <title>Sorghum-associated microbial communities from plants grown in Nebraska, USA.</title>
        <authorList>
            <person name="Schachtman D."/>
        </authorList>
    </citation>
    <scope>NUCLEOTIDE SEQUENCE [LARGE SCALE GENOMIC DNA]</scope>
    <source>
        <strain evidence="1 2">BE143</strain>
    </source>
</reference>
<name>A0ABU1QEJ6_9BACL</name>
<gene>
    <name evidence="1" type="ORF">J2W98_002333</name>
</gene>
<comment type="caution">
    <text evidence="1">The sequence shown here is derived from an EMBL/GenBank/DDBJ whole genome shotgun (WGS) entry which is preliminary data.</text>
</comment>
<accession>A0ABU1QEJ6</accession>
<dbReference type="Proteomes" id="UP001266807">
    <property type="component" value="Unassembled WGS sequence"/>
</dbReference>
<dbReference type="RefSeq" id="WP_028542848.1">
    <property type="nucleotide sequence ID" value="NZ_JAVDUG010000002.1"/>
</dbReference>
<protein>
    <submittedName>
        <fullName evidence="1">Uncharacterized protein</fullName>
    </submittedName>
</protein>
<organism evidence="1 2">
    <name type="scientific">Paenibacillus peoriae</name>
    <dbReference type="NCBI Taxonomy" id="59893"/>
    <lineage>
        <taxon>Bacteria</taxon>
        <taxon>Bacillati</taxon>
        <taxon>Bacillota</taxon>
        <taxon>Bacilli</taxon>
        <taxon>Bacillales</taxon>
        <taxon>Paenibacillaceae</taxon>
        <taxon>Paenibacillus</taxon>
    </lineage>
</organism>
<dbReference type="EMBL" id="JAVDUG010000002">
    <property type="protein sequence ID" value="MDR6778071.1"/>
    <property type="molecule type" value="Genomic_DNA"/>
</dbReference>
<evidence type="ECO:0000313" key="2">
    <source>
        <dbReference type="Proteomes" id="UP001266807"/>
    </source>
</evidence>
<proteinExistence type="predicted"/>